<sequence length="107" mass="11705">MTRFLTMPLAAGFCAAMLATGVPAPAEAGKIARACMSSDRPAATRARCNCIQKVADDALNRSEQRRIAKWFSDPHQAQVVRMSSRASDEALWERYKAFGQLAKAVCQ</sequence>
<evidence type="ECO:0000313" key="2">
    <source>
        <dbReference type="Proteomes" id="UP001595629"/>
    </source>
</evidence>
<keyword evidence="2" id="KW-1185">Reference proteome</keyword>
<evidence type="ECO:0008006" key="3">
    <source>
        <dbReference type="Google" id="ProtNLM"/>
    </source>
</evidence>
<name>A0ABV7TGS6_9RHOB</name>
<dbReference type="EMBL" id="JBHRXI010000010">
    <property type="protein sequence ID" value="MFC3613924.1"/>
    <property type="molecule type" value="Genomic_DNA"/>
</dbReference>
<reference evidence="2" key="1">
    <citation type="journal article" date="2019" name="Int. J. Syst. Evol. Microbiol.">
        <title>The Global Catalogue of Microorganisms (GCM) 10K type strain sequencing project: providing services to taxonomists for standard genome sequencing and annotation.</title>
        <authorList>
            <consortium name="The Broad Institute Genomics Platform"/>
            <consortium name="The Broad Institute Genome Sequencing Center for Infectious Disease"/>
            <person name="Wu L."/>
            <person name="Ma J."/>
        </authorList>
    </citation>
    <scope>NUCLEOTIDE SEQUENCE [LARGE SCALE GENOMIC DNA]</scope>
    <source>
        <strain evidence="2">KCTC 42911</strain>
    </source>
</reference>
<dbReference type="Proteomes" id="UP001595629">
    <property type="component" value="Unassembled WGS sequence"/>
</dbReference>
<protein>
    <recommendedName>
        <fullName evidence="3">Secreted protein</fullName>
    </recommendedName>
</protein>
<proteinExistence type="predicted"/>
<accession>A0ABV7TGS6</accession>
<gene>
    <name evidence="1" type="ORF">ACFORG_09165</name>
</gene>
<organism evidence="1 2">
    <name type="scientific">Lutimaribacter marinistellae</name>
    <dbReference type="NCBI Taxonomy" id="1820329"/>
    <lineage>
        <taxon>Bacteria</taxon>
        <taxon>Pseudomonadati</taxon>
        <taxon>Pseudomonadota</taxon>
        <taxon>Alphaproteobacteria</taxon>
        <taxon>Rhodobacterales</taxon>
        <taxon>Roseobacteraceae</taxon>
        <taxon>Lutimaribacter</taxon>
    </lineage>
</organism>
<comment type="caution">
    <text evidence="1">The sequence shown here is derived from an EMBL/GenBank/DDBJ whole genome shotgun (WGS) entry which is preliminary data.</text>
</comment>
<dbReference type="RefSeq" id="WP_386735115.1">
    <property type="nucleotide sequence ID" value="NZ_JBHRXI010000010.1"/>
</dbReference>
<evidence type="ECO:0000313" key="1">
    <source>
        <dbReference type="EMBL" id="MFC3613924.1"/>
    </source>
</evidence>